<comment type="function">
    <text evidence="5">Subunit of the V1 complex of vacuolar(H+)-ATPase (V-ATPase), a multisubunit enzyme composed of a peripheral complex (V1) that hydrolyzes ATP and a membrane integral complex (V0) that translocates protons. V-ATPase is responsible for acidifying and maintaining the pH of intracellular compartments.</text>
</comment>
<sequence length="450" mass="52903">MKRKYLNYSFVFYEHEASLREIQERTNDIVNLQNQGSLVRPENQALFKKFVEADINQQRDMITKSEGIGYVNMLFDITNQCNHNSAIMMYVLPTIDGIILDDRRNIQKFLQSFQDQPDNKNWLTVLNQILQLPSFDKIVYEAAARVRSQILAELDKKSFLNEQKQFLQWLIRSKDVSHSSNHLDDFCLTTCFAFLLKHEHLVKVFLDNNGAQFLHENMKKNPSDLQKMYYTLLILWLISFSEKSVPFFTDPKLRLIGQSIEVIQKISREKLVRVAFACYKNLSQYNNCIEVIVDNDLLKVCETLLKGNIKEKEVLDDIQFMGEILEKNIRILTSYEKYEKEINMQLLEWSPVHTEKFWKENVKKFENQDYQMIKKLCDLLNSDRQKNVAIACYDIGEFCRFHPFGRNVIEGLGKKSVIMKLANDADPVIKENALLALQKIMLHNWNALQK</sequence>
<dbReference type="Proteomes" id="UP000009168">
    <property type="component" value="Unassembled WGS sequence"/>
</dbReference>
<dbReference type="Gene3D" id="1.25.40.150">
    <property type="entry name" value="V-type ATPase, subunit H, C-terminal domain"/>
    <property type="match status" value="1"/>
</dbReference>
<evidence type="ECO:0000259" key="6">
    <source>
        <dbReference type="Pfam" id="PF11698"/>
    </source>
</evidence>
<keyword evidence="3 5" id="KW-0375">Hydrogen ion transport</keyword>
<evidence type="ECO:0000256" key="3">
    <source>
        <dbReference type="ARBA" id="ARBA00022781"/>
    </source>
</evidence>
<dbReference type="InterPro" id="IPR038497">
    <property type="entry name" value="ATPase_V1-cplx_hsu_C_sf"/>
</dbReference>
<reference evidence="8" key="1">
    <citation type="journal article" date="2006" name="PLoS Biol.">
        <title>Macronuclear genome sequence of the ciliate Tetrahymena thermophila, a model eukaryote.</title>
        <authorList>
            <person name="Eisen J.A."/>
            <person name="Coyne R.S."/>
            <person name="Wu M."/>
            <person name="Wu D."/>
            <person name="Thiagarajan M."/>
            <person name="Wortman J.R."/>
            <person name="Badger J.H."/>
            <person name="Ren Q."/>
            <person name="Amedeo P."/>
            <person name="Jones K.M."/>
            <person name="Tallon L.J."/>
            <person name="Delcher A.L."/>
            <person name="Salzberg S.L."/>
            <person name="Silva J.C."/>
            <person name="Haas B.J."/>
            <person name="Majoros W.H."/>
            <person name="Farzad M."/>
            <person name="Carlton J.M."/>
            <person name="Smith R.K. Jr."/>
            <person name="Garg J."/>
            <person name="Pearlman R.E."/>
            <person name="Karrer K.M."/>
            <person name="Sun L."/>
            <person name="Manning G."/>
            <person name="Elde N.C."/>
            <person name="Turkewitz A.P."/>
            <person name="Asai D.J."/>
            <person name="Wilkes D.E."/>
            <person name="Wang Y."/>
            <person name="Cai H."/>
            <person name="Collins K."/>
            <person name="Stewart B.A."/>
            <person name="Lee S.R."/>
            <person name="Wilamowska K."/>
            <person name="Weinberg Z."/>
            <person name="Ruzzo W.L."/>
            <person name="Wloga D."/>
            <person name="Gaertig J."/>
            <person name="Frankel J."/>
            <person name="Tsao C.-C."/>
            <person name="Gorovsky M.A."/>
            <person name="Keeling P.J."/>
            <person name="Waller R.F."/>
            <person name="Patron N.J."/>
            <person name="Cherry J.M."/>
            <person name="Stover N.A."/>
            <person name="Krieger C.J."/>
            <person name="del Toro C."/>
            <person name="Ryder H.F."/>
            <person name="Williamson S.C."/>
            <person name="Barbeau R.A."/>
            <person name="Hamilton E.P."/>
            <person name="Orias E."/>
        </authorList>
    </citation>
    <scope>NUCLEOTIDE SEQUENCE [LARGE SCALE GENOMIC DNA]</scope>
    <source>
        <strain evidence="8">SB210</strain>
    </source>
</reference>
<dbReference type="AlphaFoldDB" id="Q22W07"/>
<dbReference type="Gene3D" id="1.25.10.10">
    <property type="entry name" value="Leucine-rich Repeat Variant"/>
    <property type="match status" value="1"/>
</dbReference>
<dbReference type="GO" id="GO:0046961">
    <property type="term" value="F:proton-transporting ATPase activity, rotational mechanism"/>
    <property type="evidence" value="ECO:0007669"/>
    <property type="project" value="UniProtKB-UniRule"/>
</dbReference>
<comment type="subunit">
    <text evidence="5">V-ATPase is a heteromultimeric enzyme made up of two complexes: the ATP-hydrolytic V1 complex and the proton translocation V0 complex.</text>
</comment>
<dbReference type="KEGG" id="tet:TTHERM_00161250"/>
<evidence type="ECO:0000256" key="4">
    <source>
        <dbReference type="ARBA" id="ARBA00023065"/>
    </source>
</evidence>
<evidence type="ECO:0000256" key="5">
    <source>
        <dbReference type="PIRNR" id="PIRNR032184"/>
    </source>
</evidence>
<dbReference type="InParanoid" id="Q22W07"/>
<dbReference type="InterPro" id="IPR011989">
    <property type="entry name" value="ARM-like"/>
</dbReference>
<dbReference type="HOGENOM" id="CLU_621825_0_0_1"/>
<dbReference type="InterPro" id="IPR011987">
    <property type="entry name" value="ATPase_V1-cplx_hsu_C"/>
</dbReference>
<comment type="similarity">
    <text evidence="1 5">Belongs to the V-ATPase H subunit family.</text>
</comment>
<protein>
    <recommendedName>
        <fullName evidence="5">V-type proton ATPase subunit H</fullName>
    </recommendedName>
</protein>
<feature type="domain" description="ATPase V1 complex subunit H C-terminal" evidence="6">
    <location>
        <begin position="332"/>
        <end position="445"/>
    </location>
</feature>
<keyword evidence="8" id="KW-1185">Reference proteome</keyword>
<gene>
    <name evidence="7" type="ORF">TTHERM_00161250</name>
</gene>
<dbReference type="PANTHER" id="PTHR10698">
    <property type="entry name" value="V-TYPE PROTON ATPASE SUBUNIT H"/>
    <property type="match status" value="1"/>
</dbReference>
<name>Q22W07_TETTS</name>
<dbReference type="InterPro" id="IPR004908">
    <property type="entry name" value="ATPase_V1-cplx_hsu"/>
</dbReference>
<keyword evidence="4 5" id="KW-0406">Ion transport</keyword>
<dbReference type="eggNOG" id="KOG2759">
    <property type="taxonomic scope" value="Eukaryota"/>
</dbReference>
<dbReference type="GO" id="GO:0000221">
    <property type="term" value="C:vacuolar proton-transporting V-type ATPase, V1 domain"/>
    <property type="evidence" value="ECO:0007669"/>
    <property type="project" value="UniProtKB-UniRule"/>
</dbReference>
<dbReference type="InterPro" id="IPR016024">
    <property type="entry name" value="ARM-type_fold"/>
</dbReference>
<dbReference type="PANTHER" id="PTHR10698:SF0">
    <property type="entry name" value="V-TYPE PROTON ATPASE SUBUNIT H"/>
    <property type="match status" value="1"/>
</dbReference>
<evidence type="ECO:0000256" key="2">
    <source>
        <dbReference type="ARBA" id="ARBA00022448"/>
    </source>
</evidence>
<evidence type="ECO:0000256" key="1">
    <source>
        <dbReference type="ARBA" id="ARBA00008613"/>
    </source>
</evidence>
<dbReference type="STRING" id="312017.Q22W07"/>
<dbReference type="PIRSF" id="PIRSF032184">
    <property type="entry name" value="ATPase_V1_H"/>
    <property type="match status" value="1"/>
</dbReference>
<evidence type="ECO:0000313" key="8">
    <source>
        <dbReference type="Proteomes" id="UP000009168"/>
    </source>
</evidence>
<organism evidence="7 8">
    <name type="scientific">Tetrahymena thermophila (strain SB210)</name>
    <dbReference type="NCBI Taxonomy" id="312017"/>
    <lineage>
        <taxon>Eukaryota</taxon>
        <taxon>Sar</taxon>
        <taxon>Alveolata</taxon>
        <taxon>Ciliophora</taxon>
        <taxon>Intramacronucleata</taxon>
        <taxon>Oligohymenophorea</taxon>
        <taxon>Hymenostomatida</taxon>
        <taxon>Tetrahymenina</taxon>
        <taxon>Tetrahymenidae</taxon>
        <taxon>Tetrahymena</taxon>
    </lineage>
</organism>
<dbReference type="OrthoDB" id="10263554at2759"/>
<dbReference type="SUPFAM" id="SSF48371">
    <property type="entry name" value="ARM repeat"/>
    <property type="match status" value="1"/>
</dbReference>
<dbReference type="EMBL" id="GG662820">
    <property type="protein sequence ID" value="EAR89609.2"/>
    <property type="molecule type" value="Genomic_DNA"/>
</dbReference>
<accession>Q22W07</accession>
<dbReference type="FunCoup" id="Q22W07">
    <property type="interactions" value="274"/>
</dbReference>
<evidence type="ECO:0000313" key="7">
    <source>
        <dbReference type="EMBL" id="EAR89609.2"/>
    </source>
</evidence>
<dbReference type="OMA" id="KHEALAI"/>
<dbReference type="Pfam" id="PF03224">
    <property type="entry name" value="V-ATPase_H_N"/>
    <property type="match status" value="1"/>
</dbReference>
<dbReference type="Pfam" id="PF11698">
    <property type="entry name" value="V-ATPase_H_C"/>
    <property type="match status" value="1"/>
</dbReference>
<dbReference type="RefSeq" id="XP_001009855.2">
    <property type="nucleotide sequence ID" value="XM_001009855.3"/>
</dbReference>
<keyword evidence="2 5" id="KW-0813">Transport</keyword>
<proteinExistence type="inferred from homology"/>
<dbReference type="GeneID" id="7833941"/>